<organism evidence="2 3">
    <name type="scientific">Phaeodactylibacter xiamenensis</name>
    <dbReference type="NCBI Taxonomy" id="1524460"/>
    <lineage>
        <taxon>Bacteria</taxon>
        <taxon>Pseudomonadati</taxon>
        <taxon>Bacteroidota</taxon>
        <taxon>Saprospiria</taxon>
        <taxon>Saprospirales</taxon>
        <taxon>Haliscomenobacteraceae</taxon>
        <taxon>Phaeodactylibacter</taxon>
    </lineage>
</organism>
<evidence type="ECO:0000313" key="2">
    <source>
        <dbReference type="EMBL" id="KGE89637.1"/>
    </source>
</evidence>
<evidence type="ECO:0000259" key="1">
    <source>
        <dbReference type="SMART" id="SM00460"/>
    </source>
</evidence>
<dbReference type="RefSeq" id="WP_044215778.1">
    <property type="nucleotide sequence ID" value="NZ_JBKAGJ010000048.1"/>
</dbReference>
<proteinExistence type="predicted"/>
<sequence>MHNGFSRPFNRLFLLVVLFVFSVWPALAQYGAIDRHARQAPDSLSSDLPRLAVYLTQEAQNETEKARAVYTWVSGYLQYDHQAERKGQRINQNLRDILDRRRGLCMDYALLYQAICRYAGLQCEKVDGYAAPRLAEGRQVPEKADHAWNAVWADGRWHLLDVTWGEVQDESHLTYSTSYFFTPPEVFILTHLPEQPMWQLLPCPVSVEDFAQSHTMLYRQVTQQDTCWSAMDSIAATLSLPPAARRLALARQSYAFNTTSYTKKQWAAALFDQAVAFDEQTEGLPYPDSANTIVRLRQQAIENAETALDLSEPQTWQRELYAQLLLNQAIGRYQLPDGHPLSADAEATVAILETAKAQLLLLPPEGYFRGYALQQCNRLLEQLSGDN</sequence>
<gene>
    <name evidence="2" type="ORF">IX84_00960</name>
</gene>
<dbReference type="EMBL" id="JPOS01000003">
    <property type="protein sequence ID" value="KGE89637.1"/>
    <property type="molecule type" value="Genomic_DNA"/>
</dbReference>
<dbReference type="PANTHER" id="PTHR46333">
    <property type="entry name" value="CYTOKINESIS PROTEIN 3"/>
    <property type="match status" value="1"/>
</dbReference>
<dbReference type="InterPro" id="IPR002931">
    <property type="entry name" value="Transglutaminase-like"/>
</dbReference>
<dbReference type="GO" id="GO:0005737">
    <property type="term" value="C:cytoplasm"/>
    <property type="evidence" value="ECO:0007669"/>
    <property type="project" value="TreeGrafter"/>
</dbReference>
<evidence type="ECO:0000313" key="3">
    <source>
        <dbReference type="Proteomes" id="UP000029736"/>
    </source>
</evidence>
<protein>
    <recommendedName>
        <fullName evidence="1">Transglutaminase-like domain-containing protein</fullName>
    </recommendedName>
</protein>
<dbReference type="InterPro" id="IPR038765">
    <property type="entry name" value="Papain-like_cys_pep_sf"/>
</dbReference>
<dbReference type="Proteomes" id="UP000029736">
    <property type="component" value="Unassembled WGS sequence"/>
</dbReference>
<dbReference type="Pfam" id="PF01841">
    <property type="entry name" value="Transglut_core"/>
    <property type="match status" value="1"/>
</dbReference>
<feature type="domain" description="Transglutaminase-like" evidence="1">
    <location>
        <begin position="97"/>
        <end position="164"/>
    </location>
</feature>
<dbReference type="SUPFAM" id="SSF54001">
    <property type="entry name" value="Cysteine proteinases"/>
    <property type="match status" value="1"/>
</dbReference>
<dbReference type="OrthoDB" id="9788327at2"/>
<dbReference type="Gene3D" id="3.10.620.30">
    <property type="match status" value="1"/>
</dbReference>
<reference evidence="2 3" key="1">
    <citation type="journal article" date="2014" name="Int. J. Syst. Evol. Microbiol.">
        <title>Phaeodactylibacter xiamenensis gen. nov., sp. nov., a member of the family Saprospiraceae isolated from the marine alga Phaeodactylum tricornutum.</title>
        <authorList>
            <person name="Chen Z.Jr."/>
            <person name="Lei X."/>
            <person name="Lai Q."/>
            <person name="Li Y."/>
            <person name="Zhang B."/>
            <person name="Zhang J."/>
            <person name="Zhang H."/>
            <person name="Yang L."/>
            <person name="Zheng W."/>
            <person name="Tian Y."/>
            <person name="Yu Z."/>
            <person name="Xu H.Jr."/>
            <person name="Zheng T."/>
        </authorList>
    </citation>
    <scope>NUCLEOTIDE SEQUENCE [LARGE SCALE GENOMIC DNA]</scope>
    <source>
        <strain evidence="2 3">KD52</strain>
    </source>
</reference>
<dbReference type="InterPro" id="IPR052557">
    <property type="entry name" value="CAP/Cytokinesis_protein"/>
</dbReference>
<dbReference type="AlphaFoldDB" id="A0A098SFA0"/>
<dbReference type="PANTHER" id="PTHR46333:SF2">
    <property type="entry name" value="CYTOKINESIS PROTEIN 3"/>
    <property type="match status" value="1"/>
</dbReference>
<dbReference type="SMART" id="SM00460">
    <property type="entry name" value="TGc"/>
    <property type="match status" value="1"/>
</dbReference>
<comment type="caution">
    <text evidence="2">The sequence shown here is derived from an EMBL/GenBank/DDBJ whole genome shotgun (WGS) entry which is preliminary data.</text>
</comment>
<dbReference type="STRING" id="1524460.IX84_00960"/>
<keyword evidence="3" id="KW-1185">Reference proteome</keyword>
<name>A0A098SFA0_9BACT</name>
<accession>A0A098SFA0</accession>